<protein>
    <submittedName>
        <fullName evidence="4">Small glutamine-rich tetratricopeptide repeat-containing alpha</fullName>
    </submittedName>
</protein>
<name>A0A6S7JXX8_PARCT</name>
<dbReference type="Gene3D" id="1.25.40.10">
    <property type="entry name" value="Tetratricopeptide repeat domain"/>
    <property type="match status" value="1"/>
</dbReference>
<dbReference type="SUPFAM" id="SSF51126">
    <property type="entry name" value="Pectin lyase-like"/>
    <property type="match status" value="1"/>
</dbReference>
<organism evidence="4 5">
    <name type="scientific">Paramuricea clavata</name>
    <name type="common">Red gorgonian</name>
    <name type="synonym">Violescent sea-whip</name>
    <dbReference type="NCBI Taxonomy" id="317549"/>
    <lineage>
        <taxon>Eukaryota</taxon>
        <taxon>Metazoa</taxon>
        <taxon>Cnidaria</taxon>
        <taxon>Anthozoa</taxon>
        <taxon>Octocorallia</taxon>
        <taxon>Malacalcyonacea</taxon>
        <taxon>Plexauridae</taxon>
        <taxon>Paramuricea</taxon>
    </lineage>
</organism>
<comment type="caution">
    <text evidence="4">The sequence shown here is derived from an EMBL/GenBank/DDBJ whole genome shotgun (WGS) entry which is preliminary data.</text>
</comment>
<dbReference type="OrthoDB" id="6088515at2759"/>
<dbReference type="InterPro" id="IPR011990">
    <property type="entry name" value="TPR-like_helical_dom_sf"/>
</dbReference>
<dbReference type="GO" id="GO:0051879">
    <property type="term" value="F:Hsp90 protein binding"/>
    <property type="evidence" value="ECO:0007669"/>
    <property type="project" value="TreeGrafter"/>
</dbReference>
<evidence type="ECO:0000313" key="4">
    <source>
        <dbReference type="EMBL" id="CAB4037805.1"/>
    </source>
</evidence>
<dbReference type="PANTHER" id="PTHR22904:SF523">
    <property type="entry name" value="STRESS-INDUCED-PHOSPHOPROTEIN 1"/>
    <property type="match status" value="1"/>
</dbReference>
<evidence type="ECO:0000259" key="3">
    <source>
        <dbReference type="Pfam" id="PF13229"/>
    </source>
</evidence>
<dbReference type="Proteomes" id="UP001152795">
    <property type="component" value="Unassembled WGS sequence"/>
</dbReference>
<dbReference type="AlphaFoldDB" id="A0A6S7JXX8"/>
<sequence>MTVFLPETAKVVYQHALYLSVFCRHEEAMNIQYCSKAPTLPAHKVEICVDSTDSRGVEAAEFEKLREEGNKLFGEGRFQDAVELYSSAIDRKERLEFLDPTFVSNRALAYLMLQLFEEALEDAKVYISKRPKCWKGYARKALALHGLNDMTGAEFAAAQTYNLAREIFSKYDPFKKFSYLEKCTRFCYSDSDLLQALNTMPPGKRVILLYPGIYETMREVDFDNCIVVGCVEQSLDSRIQVHFKGSSDAFVHTKCALGNLNFLFDQGHFQCLPTSVTILYNCSFTSRNSLMPSFKTLGVTKVENCDFRNSSAGGFLCIAGASDVENCTFSNNGKAGPEVRQGGTLLAKNVYSYNNRQGLLVGPKAKKCVLANSQINCNASEGIFVCDCEHDNADIQLCNNSIFHNDNFGISVRDSSILVAENAFSRIVGGVYGFRVTLVVIFLEMRFRVTDWEEFVSGNAPMDGHRLALKTI</sequence>
<proteinExistence type="predicted"/>
<evidence type="ECO:0000256" key="2">
    <source>
        <dbReference type="ARBA" id="ARBA00022803"/>
    </source>
</evidence>
<gene>
    <name evidence="4" type="ORF">PACLA_8A073293</name>
</gene>
<keyword evidence="1" id="KW-0677">Repeat</keyword>
<accession>A0A6S7JXX8</accession>
<keyword evidence="5" id="KW-1185">Reference proteome</keyword>
<keyword evidence="2" id="KW-0802">TPR repeat</keyword>
<evidence type="ECO:0000256" key="1">
    <source>
        <dbReference type="ARBA" id="ARBA00022737"/>
    </source>
</evidence>
<dbReference type="InterPro" id="IPR011050">
    <property type="entry name" value="Pectin_lyase_fold/virulence"/>
</dbReference>
<dbReference type="EMBL" id="CACRXK020023487">
    <property type="protein sequence ID" value="CAB4037805.1"/>
    <property type="molecule type" value="Genomic_DNA"/>
</dbReference>
<dbReference type="SUPFAM" id="SSF48452">
    <property type="entry name" value="TPR-like"/>
    <property type="match status" value="1"/>
</dbReference>
<evidence type="ECO:0000313" key="5">
    <source>
        <dbReference type="Proteomes" id="UP001152795"/>
    </source>
</evidence>
<reference evidence="4" key="1">
    <citation type="submission" date="2020-04" db="EMBL/GenBank/DDBJ databases">
        <authorList>
            <person name="Alioto T."/>
            <person name="Alioto T."/>
            <person name="Gomez Garrido J."/>
        </authorList>
    </citation>
    <scope>NUCLEOTIDE SEQUENCE</scope>
    <source>
        <strain evidence="4">A484AB</strain>
    </source>
</reference>
<dbReference type="Pfam" id="PF13229">
    <property type="entry name" value="Beta_helix"/>
    <property type="match status" value="1"/>
</dbReference>
<feature type="domain" description="Right handed beta helix" evidence="3">
    <location>
        <begin position="299"/>
        <end position="430"/>
    </location>
</feature>
<dbReference type="InterPro" id="IPR012334">
    <property type="entry name" value="Pectin_lyas_fold"/>
</dbReference>
<dbReference type="InterPro" id="IPR039448">
    <property type="entry name" value="Beta_helix"/>
</dbReference>
<dbReference type="Gene3D" id="2.160.20.10">
    <property type="entry name" value="Single-stranded right-handed beta-helix, Pectin lyase-like"/>
    <property type="match status" value="1"/>
</dbReference>
<dbReference type="PANTHER" id="PTHR22904">
    <property type="entry name" value="TPR REPEAT CONTAINING PROTEIN"/>
    <property type="match status" value="1"/>
</dbReference>